<protein>
    <submittedName>
        <fullName evidence="2">Uncharacterized protein</fullName>
    </submittedName>
</protein>
<evidence type="ECO:0000313" key="2">
    <source>
        <dbReference type="EMBL" id="KAK0439663.1"/>
    </source>
</evidence>
<feature type="region of interest" description="Disordered" evidence="1">
    <location>
        <begin position="1"/>
        <end position="95"/>
    </location>
</feature>
<gene>
    <name evidence="2" type="ORF">EV421DRAFT_1905952</name>
</gene>
<feature type="compositionally biased region" description="Acidic residues" evidence="1">
    <location>
        <begin position="28"/>
        <end position="45"/>
    </location>
</feature>
<evidence type="ECO:0000313" key="3">
    <source>
        <dbReference type="Proteomes" id="UP001175226"/>
    </source>
</evidence>
<organism evidence="2 3">
    <name type="scientific">Armillaria borealis</name>
    <dbReference type="NCBI Taxonomy" id="47425"/>
    <lineage>
        <taxon>Eukaryota</taxon>
        <taxon>Fungi</taxon>
        <taxon>Dikarya</taxon>
        <taxon>Basidiomycota</taxon>
        <taxon>Agaricomycotina</taxon>
        <taxon>Agaricomycetes</taxon>
        <taxon>Agaricomycetidae</taxon>
        <taxon>Agaricales</taxon>
        <taxon>Marasmiineae</taxon>
        <taxon>Physalacriaceae</taxon>
        <taxon>Armillaria</taxon>
    </lineage>
</organism>
<feature type="compositionally biased region" description="Polar residues" evidence="1">
    <location>
        <begin position="81"/>
        <end position="92"/>
    </location>
</feature>
<sequence>MQTPSEGQCFLTTRHGPTTPSNHSVTSDDNEQLSLSDDDNSEDDILPAHGASQPAQESQKAASRDKGNAKAKSTPYAHGSASHSVIELQTQDGQDHKFDETDAYLKDVLRHWIFIRVRDVLVNILRLPTSWRVSLKSDIAAVQKDKGF</sequence>
<dbReference type="AlphaFoldDB" id="A0AA39JFL2"/>
<comment type="caution">
    <text evidence="2">The sequence shown here is derived from an EMBL/GenBank/DDBJ whole genome shotgun (WGS) entry which is preliminary data.</text>
</comment>
<proteinExistence type="predicted"/>
<dbReference type="Proteomes" id="UP001175226">
    <property type="component" value="Unassembled WGS sequence"/>
</dbReference>
<name>A0AA39JFL2_9AGAR</name>
<reference evidence="2" key="1">
    <citation type="submission" date="2023-06" db="EMBL/GenBank/DDBJ databases">
        <authorList>
            <consortium name="Lawrence Berkeley National Laboratory"/>
            <person name="Ahrendt S."/>
            <person name="Sahu N."/>
            <person name="Indic B."/>
            <person name="Wong-Bajracharya J."/>
            <person name="Merenyi Z."/>
            <person name="Ke H.-M."/>
            <person name="Monk M."/>
            <person name="Kocsube S."/>
            <person name="Drula E."/>
            <person name="Lipzen A."/>
            <person name="Balint B."/>
            <person name="Henrissat B."/>
            <person name="Andreopoulos B."/>
            <person name="Martin F.M."/>
            <person name="Harder C.B."/>
            <person name="Rigling D."/>
            <person name="Ford K.L."/>
            <person name="Foster G.D."/>
            <person name="Pangilinan J."/>
            <person name="Papanicolaou A."/>
            <person name="Barry K."/>
            <person name="LaButti K."/>
            <person name="Viragh M."/>
            <person name="Koriabine M."/>
            <person name="Yan M."/>
            <person name="Riley R."/>
            <person name="Champramary S."/>
            <person name="Plett K.L."/>
            <person name="Tsai I.J."/>
            <person name="Slot J."/>
            <person name="Sipos G."/>
            <person name="Plett J."/>
            <person name="Nagy L.G."/>
            <person name="Grigoriev I.V."/>
        </authorList>
    </citation>
    <scope>NUCLEOTIDE SEQUENCE</scope>
    <source>
        <strain evidence="2">FPL87.14</strain>
    </source>
</reference>
<keyword evidence="3" id="KW-1185">Reference proteome</keyword>
<dbReference type="EMBL" id="JAUEPT010000037">
    <property type="protein sequence ID" value="KAK0439663.1"/>
    <property type="molecule type" value="Genomic_DNA"/>
</dbReference>
<accession>A0AA39JFL2</accession>
<feature type="compositionally biased region" description="Polar residues" evidence="1">
    <location>
        <begin position="15"/>
        <end position="25"/>
    </location>
</feature>
<evidence type="ECO:0000256" key="1">
    <source>
        <dbReference type="SAM" id="MobiDB-lite"/>
    </source>
</evidence>